<dbReference type="PROSITE" id="PS50005">
    <property type="entry name" value="TPR"/>
    <property type="match status" value="6"/>
</dbReference>
<dbReference type="EMBL" id="JBAJEX010000002">
    <property type="protein sequence ID" value="MEO1766476.1"/>
    <property type="molecule type" value="Genomic_DNA"/>
</dbReference>
<feature type="repeat" description="TPR" evidence="1">
    <location>
        <begin position="604"/>
        <end position="637"/>
    </location>
</feature>
<protein>
    <submittedName>
        <fullName evidence="3">XrtA/PEP-CTERM system TPR-repeat protein PrsT</fullName>
    </submittedName>
</protein>
<dbReference type="Proteomes" id="UP001482231">
    <property type="component" value="Unassembled WGS sequence"/>
</dbReference>
<dbReference type="InterPro" id="IPR031636">
    <property type="entry name" value="PknG_TPR"/>
</dbReference>
<dbReference type="NCBIfam" id="TIGR02917">
    <property type="entry name" value="PEP_TPR_lipo"/>
    <property type="match status" value="1"/>
</dbReference>
<feature type="repeat" description="TPR" evidence="1">
    <location>
        <begin position="366"/>
        <end position="399"/>
    </location>
</feature>
<evidence type="ECO:0000313" key="4">
    <source>
        <dbReference type="Proteomes" id="UP001482231"/>
    </source>
</evidence>
<dbReference type="PANTHER" id="PTHR12558:SF13">
    <property type="entry name" value="CELL DIVISION CYCLE PROTEIN 27 HOMOLOG"/>
    <property type="match status" value="1"/>
</dbReference>
<dbReference type="InterPro" id="IPR019734">
    <property type="entry name" value="TPR_rpt"/>
</dbReference>
<reference evidence="3 4" key="1">
    <citation type="submission" date="2024-02" db="EMBL/GenBank/DDBJ databases">
        <title>New thermophilic sulfur-oxidizing bacteria from a hot springs of the Uzon caldera (Kamchatka, Russia).</title>
        <authorList>
            <person name="Dukat A.M."/>
            <person name="Elcheninov A.G."/>
            <person name="Frolov E.N."/>
        </authorList>
    </citation>
    <scope>NUCLEOTIDE SEQUENCE [LARGE SCALE GENOMIC DNA]</scope>
    <source>
        <strain evidence="3 4">AK1</strain>
    </source>
</reference>
<evidence type="ECO:0000313" key="3">
    <source>
        <dbReference type="EMBL" id="MEO1766476.1"/>
    </source>
</evidence>
<feature type="repeat" description="TPR" evidence="1">
    <location>
        <begin position="638"/>
        <end position="671"/>
    </location>
</feature>
<comment type="caution">
    <text evidence="3">The sequence shown here is derived from an EMBL/GenBank/DDBJ whole genome shotgun (WGS) entry which is preliminary data.</text>
</comment>
<feature type="repeat" description="TPR" evidence="1">
    <location>
        <begin position="773"/>
        <end position="806"/>
    </location>
</feature>
<evidence type="ECO:0000259" key="2">
    <source>
        <dbReference type="Pfam" id="PF16918"/>
    </source>
</evidence>
<feature type="repeat" description="TPR" evidence="1">
    <location>
        <begin position="197"/>
        <end position="230"/>
    </location>
</feature>
<dbReference type="RefSeq" id="WP_347307562.1">
    <property type="nucleotide sequence ID" value="NZ_JBAJEX010000002.1"/>
</dbReference>
<evidence type="ECO:0000256" key="1">
    <source>
        <dbReference type="PROSITE-ProRule" id="PRU00339"/>
    </source>
</evidence>
<dbReference type="Pfam" id="PF16918">
    <property type="entry name" value="PknG_TPR"/>
    <property type="match status" value="1"/>
</dbReference>
<dbReference type="InterPro" id="IPR014266">
    <property type="entry name" value="PEP-CTERM_TPR_PrsT"/>
</dbReference>
<dbReference type="InterPro" id="IPR011990">
    <property type="entry name" value="TPR-like_helical_dom_sf"/>
</dbReference>
<sequence length="925" mass="100461">MLDRPRLRCLALALTAAGLIVGCSGEKPETLFGRAQQYHQAGDSKAAVIELKNVLQKAPAHREARLLLGRIYVEQGDGVAAEKELRRALELGAQQEAVLPWLGRALLLEREYQKVLEEIPAAPKGSQAAVLFALRGEAYAALEDMVEARRAFEAARALMPGLPEANRGLAALLLAQGKAEQALQLADESIRDAGDKAEPWVLKGDLMRARGQNREAALAYEEAIRRNPKHLGAHLALALVRMGEKDFAGAKRYIDQARSLEPRAVPVRLAQAQLWLLEQRFDKARDELQEVLKVAPNNGLAILMMGAAQLGLNNLSQAQTYLSAFVAAIPAHAYARRLLAITYLRQRQPDKALKLVEPLLAKDPDPAVLALVGEAHLQRKDYVQAADYLEKAAQARPDQPILRTELAISRLARGQTEAGLSELEAAAKLEGSPIQTDLLLIATQLGRGEFDAALAAIDALGRKQPKLPLVPNLRGMALLGKQDTVGARRAFEAALALDPAFYPAAAHLAELDLRERNPQAARKRFEAVLAADRKNVAAMLGLAALEQAQGQTQKAVDWLTRAAQADAKAIAPRALLAQHYLAQREPQRALVLAREAQTANPENPQAVELVGNVQLAAGEIDNALATFTRLTELRPDSGAAFLRLASAQLAANRPEEARKSLTRAIEVQPDLMDAQLALIGLDMKDQRVDEATRRARALQTRYPKAAGGYLVEGDILASQNRPGEAATLYQKALEREANPVIAIKLHGSLLSAGKVAEAQAMATRWLKDHPDDVGVRLYLGDAHMKRGEDQAAIAQYRAVLKQLPDHPVALNNLAWLLNKQGDTEALPLAQRALKVRPDDPNILDTVGWIHLSRGEPNIARDFLAKAVAGAPGQPSVRYHYAVALARGGDAARARQELQRALDAGVRFPEEKDAQALLAQLKTARP</sequence>
<gene>
    <name evidence="3" type="primary">prsT</name>
    <name evidence="3" type="ORF">V6E02_04540</name>
</gene>
<feature type="domain" description="Protein kinase G tetratricopeptide repeat containing" evidence="2">
    <location>
        <begin position="431"/>
        <end position="564"/>
    </location>
</feature>
<proteinExistence type="predicted"/>
<dbReference type="PROSITE" id="PS51257">
    <property type="entry name" value="PROKAR_LIPOPROTEIN"/>
    <property type="match status" value="1"/>
</dbReference>
<dbReference type="Pfam" id="PF14559">
    <property type="entry name" value="TPR_19"/>
    <property type="match status" value="3"/>
</dbReference>
<dbReference type="Gene3D" id="1.25.40.10">
    <property type="entry name" value="Tetratricopeptide repeat domain"/>
    <property type="match status" value="5"/>
</dbReference>
<feature type="repeat" description="TPR" evidence="1">
    <location>
        <begin position="62"/>
        <end position="95"/>
    </location>
</feature>
<keyword evidence="4" id="KW-1185">Reference proteome</keyword>
<name>A0ABV0ECV8_9BURK</name>
<dbReference type="Pfam" id="PF13432">
    <property type="entry name" value="TPR_16"/>
    <property type="match status" value="4"/>
</dbReference>
<dbReference type="SUPFAM" id="SSF48452">
    <property type="entry name" value="TPR-like"/>
    <property type="match status" value="4"/>
</dbReference>
<keyword evidence="1" id="KW-0802">TPR repeat</keyword>
<dbReference type="PANTHER" id="PTHR12558">
    <property type="entry name" value="CELL DIVISION CYCLE 16,23,27"/>
    <property type="match status" value="1"/>
</dbReference>
<organism evidence="3 4">
    <name type="scientific">Thiobacter aerophilum</name>
    <dbReference type="NCBI Taxonomy" id="3121275"/>
    <lineage>
        <taxon>Bacteria</taxon>
        <taxon>Pseudomonadati</taxon>
        <taxon>Pseudomonadota</taxon>
        <taxon>Betaproteobacteria</taxon>
        <taxon>Burkholderiales</taxon>
        <taxon>Thiobacteraceae</taxon>
        <taxon>Thiobacter</taxon>
    </lineage>
</organism>
<accession>A0ABV0ECV8</accession>
<dbReference type="SMART" id="SM00028">
    <property type="entry name" value="TPR"/>
    <property type="match status" value="18"/>
</dbReference>